<reference evidence="2 3" key="1">
    <citation type="journal article" date="2013" name="Genome Biol.">
        <title>The genome sequence of the most widely cultivated cacao type and its use to identify candidate genes regulating pod color.</title>
        <authorList>
            <person name="Motamayor J.C."/>
            <person name="Mockaitis K."/>
            <person name="Schmutz J."/>
            <person name="Haiminen N."/>
            <person name="Iii D.L."/>
            <person name="Cornejo O."/>
            <person name="Findley S.D."/>
            <person name="Zheng P."/>
            <person name="Utro F."/>
            <person name="Royaert S."/>
            <person name="Saski C."/>
            <person name="Jenkins J."/>
            <person name="Podicheti R."/>
            <person name="Zhao M."/>
            <person name="Scheffler B.E."/>
            <person name="Stack J.C."/>
            <person name="Feltus F.A."/>
            <person name="Mustiga G.M."/>
            <person name="Amores F."/>
            <person name="Phillips W."/>
            <person name="Marelli J.P."/>
            <person name="May G.D."/>
            <person name="Shapiro H."/>
            <person name="Ma J."/>
            <person name="Bustamante C.D."/>
            <person name="Schnell R.J."/>
            <person name="Main D."/>
            <person name="Gilbert D."/>
            <person name="Parida L."/>
            <person name="Kuhn D.N."/>
        </authorList>
    </citation>
    <scope>NUCLEOTIDE SEQUENCE [LARGE SCALE GENOMIC DNA]</scope>
    <source>
        <strain evidence="3">cv. Matina 1-6</strain>
    </source>
</reference>
<gene>
    <name evidence="2" type="ORF">TCM_000088</name>
</gene>
<feature type="chain" id="PRO_5001596148" evidence="1">
    <location>
        <begin position="27"/>
        <end position="77"/>
    </location>
</feature>
<dbReference type="Gramene" id="EOX90701">
    <property type="protein sequence ID" value="EOX90701"/>
    <property type="gene ID" value="TCM_000088"/>
</dbReference>
<name>A0A061DGC8_THECC</name>
<dbReference type="Proteomes" id="UP000026915">
    <property type="component" value="Chromosome 1"/>
</dbReference>
<protein>
    <submittedName>
        <fullName evidence="2">Uncharacterized protein</fullName>
    </submittedName>
</protein>
<dbReference type="AlphaFoldDB" id="A0A061DGC8"/>
<feature type="signal peptide" evidence="1">
    <location>
        <begin position="1"/>
        <end position="26"/>
    </location>
</feature>
<dbReference type="InParanoid" id="A0A061DGC8"/>
<keyword evidence="1" id="KW-0732">Signal</keyword>
<dbReference type="EMBL" id="CM001879">
    <property type="protein sequence ID" value="EOX90701.1"/>
    <property type="molecule type" value="Genomic_DNA"/>
</dbReference>
<dbReference type="HOGENOM" id="CLU_2642992_0_0_1"/>
<proteinExistence type="predicted"/>
<evidence type="ECO:0000313" key="2">
    <source>
        <dbReference type="EMBL" id="EOX90701.1"/>
    </source>
</evidence>
<sequence length="77" mass="8244">MKSVTMTKQNMGLLTLIFSKLSSGAGGSGPRQEQTPNKEDKTLEKVADTFFVLSSVGLDRVVAGVGNLELLLVDCRD</sequence>
<organism evidence="2 3">
    <name type="scientific">Theobroma cacao</name>
    <name type="common">Cacao</name>
    <name type="synonym">Cocoa</name>
    <dbReference type="NCBI Taxonomy" id="3641"/>
    <lineage>
        <taxon>Eukaryota</taxon>
        <taxon>Viridiplantae</taxon>
        <taxon>Streptophyta</taxon>
        <taxon>Embryophyta</taxon>
        <taxon>Tracheophyta</taxon>
        <taxon>Spermatophyta</taxon>
        <taxon>Magnoliopsida</taxon>
        <taxon>eudicotyledons</taxon>
        <taxon>Gunneridae</taxon>
        <taxon>Pentapetalae</taxon>
        <taxon>rosids</taxon>
        <taxon>malvids</taxon>
        <taxon>Malvales</taxon>
        <taxon>Malvaceae</taxon>
        <taxon>Byttnerioideae</taxon>
        <taxon>Theobroma</taxon>
    </lineage>
</organism>
<evidence type="ECO:0000256" key="1">
    <source>
        <dbReference type="SAM" id="SignalP"/>
    </source>
</evidence>
<keyword evidence="3" id="KW-1185">Reference proteome</keyword>
<accession>A0A061DGC8</accession>
<evidence type="ECO:0000313" key="3">
    <source>
        <dbReference type="Proteomes" id="UP000026915"/>
    </source>
</evidence>